<evidence type="ECO:0000313" key="1">
    <source>
        <dbReference type="EMBL" id="EOS12317.1"/>
    </source>
</evidence>
<dbReference type="Proteomes" id="UP000014200">
    <property type="component" value="Unassembled WGS sequence"/>
</dbReference>
<dbReference type="STRING" id="1235788.C802_02130"/>
<keyword evidence="2" id="KW-1185">Reference proteome</keyword>
<dbReference type="AlphaFoldDB" id="R9I7R5"/>
<dbReference type="EMBL" id="ASSP01000014">
    <property type="protein sequence ID" value="EOS12317.1"/>
    <property type="molecule type" value="Genomic_DNA"/>
</dbReference>
<proteinExistence type="predicted"/>
<evidence type="ECO:0000313" key="2">
    <source>
        <dbReference type="Proteomes" id="UP000014200"/>
    </source>
</evidence>
<name>R9I7R5_9BACT</name>
<comment type="caution">
    <text evidence="1">The sequence shown here is derived from an EMBL/GenBank/DDBJ whole genome shotgun (WGS) entry which is preliminary data.</text>
</comment>
<protein>
    <submittedName>
        <fullName evidence="1">Uncharacterized protein</fullName>
    </submittedName>
</protein>
<dbReference type="HOGENOM" id="CLU_3408681_0_0_10"/>
<gene>
    <name evidence="1" type="ORF">C802_02130</name>
</gene>
<organism evidence="1 2">
    <name type="scientific">Phocaeicola sartorii</name>
    <dbReference type="NCBI Taxonomy" id="671267"/>
    <lineage>
        <taxon>Bacteria</taxon>
        <taxon>Pseudomonadati</taxon>
        <taxon>Bacteroidota</taxon>
        <taxon>Bacteroidia</taxon>
        <taxon>Bacteroidales</taxon>
        <taxon>Bacteroidaceae</taxon>
        <taxon>Phocaeicola</taxon>
    </lineage>
</organism>
<reference evidence="1 2" key="1">
    <citation type="submission" date="2013-04" db="EMBL/GenBank/DDBJ databases">
        <title>The Genome Sequence of Bacteroides massiliensis dnLKV3.</title>
        <authorList>
            <consortium name="The Broad Institute Genomics Platform"/>
            <consortium name="The Broad Institute Genome Sequencing Center for Infectious Disease"/>
            <person name="Earl A."/>
            <person name="Xavier R."/>
            <person name="Kuhn K."/>
            <person name="Stappenbeck T."/>
            <person name="Walker B."/>
            <person name="Young S."/>
            <person name="Zeng Q."/>
            <person name="Gargeya S."/>
            <person name="Fitzgerald M."/>
            <person name="Haas B."/>
            <person name="Abouelleil A."/>
            <person name="Allen A.W."/>
            <person name="Alvarado L."/>
            <person name="Arachchi H.M."/>
            <person name="Berlin A.M."/>
            <person name="Chapman S.B."/>
            <person name="Gainer-Dewar J."/>
            <person name="Goldberg J."/>
            <person name="Griggs A."/>
            <person name="Gujja S."/>
            <person name="Hansen M."/>
            <person name="Howarth C."/>
            <person name="Imamovic A."/>
            <person name="Ireland A."/>
            <person name="Larimer J."/>
            <person name="McCowan C."/>
            <person name="Murphy C."/>
            <person name="Pearson M."/>
            <person name="Poon T.W."/>
            <person name="Priest M."/>
            <person name="Roberts A."/>
            <person name="Saif S."/>
            <person name="Shea T."/>
            <person name="Sisk P."/>
            <person name="Sykes S."/>
            <person name="Wortman J."/>
            <person name="Nusbaum C."/>
            <person name="Birren B."/>
        </authorList>
    </citation>
    <scope>NUCLEOTIDE SEQUENCE [LARGE SCALE GENOMIC DNA]</scope>
    <source>
        <strain evidence="2">dnLKV3</strain>
    </source>
</reference>
<accession>R9I7R5</accession>
<sequence>MNMDPTILLGDKIQMNLFINQIKFKAFTL</sequence>